<evidence type="ECO:0000256" key="5">
    <source>
        <dbReference type="ARBA" id="ARBA00023014"/>
    </source>
</evidence>
<dbReference type="InterPro" id="IPR051452">
    <property type="entry name" value="Diverse_Oxidoreductases"/>
</dbReference>
<proteinExistence type="predicted"/>
<dbReference type="GO" id="GO:0051537">
    <property type="term" value="F:2 iron, 2 sulfur cluster binding"/>
    <property type="evidence" value="ECO:0007669"/>
    <property type="project" value="UniProtKB-KW"/>
</dbReference>
<name>A0A367ZIU8_9BACT</name>
<sequence length="153" mass="16012">MKLHLTINGKARTLEIAPNALLLDVLRAAGCKSVKKGCGEGSCGACAVLINGRPRNSCLVFAAQCEGADILTVEGMGTPEHPHPLQEAFIKHGATQCGYCNPGSLIAAKALLDRNPSPTVEDVKEALDGNLCRCTGYVKRIEAVLDAASLGKK</sequence>
<dbReference type="Proteomes" id="UP000252355">
    <property type="component" value="Unassembled WGS sequence"/>
</dbReference>
<dbReference type="SUPFAM" id="SSF47741">
    <property type="entry name" value="CO dehydrogenase ISP C-domain like"/>
    <property type="match status" value="1"/>
</dbReference>
<dbReference type="AlphaFoldDB" id="A0A367ZIU8"/>
<dbReference type="GO" id="GO:0046872">
    <property type="term" value="F:metal ion binding"/>
    <property type="evidence" value="ECO:0007669"/>
    <property type="project" value="UniProtKB-KW"/>
</dbReference>
<keyword evidence="1" id="KW-0001">2Fe-2S</keyword>
<dbReference type="PROSITE" id="PS00197">
    <property type="entry name" value="2FE2S_FER_1"/>
    <property type="match status" value="1"/>
</dbReference>
<evidence type="ECO:0000256" key="3">
    <source>
        <dbReference type="ARBA" id="ARBA00023002"/>
    </source>
</evidence>
<dbReference type="EMBL" id="QOQW01000028">
    <property type="protein sequence ID" value="RCK78054.1"/>
    <property type="molecule type" value="Genomic_DNA"/>
</dbReference>
<keyword evidence="2" id="KW-0479">Metal-binding</keyword>
<keyword evidence="5" id="KW-0411">Iron-sulfur</keyword>
<evidence type="ECO:0000313" key="7">
    <source>
        <dbReference type="EMBL" id="RCK78054.1"/>
    </source>
</evidence>
<reference evidence="7 8" key="1">
    <citation type="submission" date="2018-05" db="EMBL/GenBank/DDBJ databases">
        <title>A metagenomic window into the 2 km-deep terrestrial subsurface aquifer revealed taxonomically and functionally diverse microbial community comprising novel uncultured bacterial lineages.</title>
        <authorList>
            <person name="Kadnikov V.V."/>
            <person name="Mardanov A.V."/>
            <person name="Beletsky A.V."/>
            <person name="Banks D."/>
            <person name="Pimenov N.V."/>
            <person name="Frank Y.A."/>
            <person name="Karnachuk O.V."/>
            <person name="Ravin N.V."/>
        </authorList>
    </citation>
    <scope>NUCLEOTIDE SEQUENCE [LARGE SCALE GENOMIC DNA]</scope>
    <source>
        <strain evidence="7">BY5</strain>
    </source>
</reference>
<evidence type="ECO:0000256" key="1">
    <source>
        <dbReference type="ARBA" id="ARBA00022714"/>
    </source>
</evidence>
<dbReference type="PROSITE" id="PS51085">
    <property type="entry name" value="2FE2S_FER_2"/>
    <property type="match status" value="1"/>
</dbReference>
<dbReference type="PANTHER" id="PTHR44379">
    <property type="entry name" value="OXIDOREDUCTASE WITH IRON-SULFUR SUBUNIT"/>
    <property type="match status" value="1"/>
</dbReference>
<dbReference type="Gene3D" id="3.10.20.30">
    <property type="match status" value="1"/>
</dbReference>
<gene>
    <name evidence="7" type="ORF">OZSIB_1830</name>
</gene>
<dbReference type="InterPro" id="IPR036884">
    <property type="entry name" value="2Fe-2S-bd_dom_sf"/>
</dbReference>
<evidence type="ECO:0000256" key="2">
    <source>
        <dbReference type="ARBA" id="ARBA00022723"/>
    </source>
</evidence>
<dbReference type="InterPro" id="IPR006058">
    <property type="entry name" value="2Fe2S_fd_BS"/>
</dbReference>
<protein>
    <submittedName>
        <fullName evidence="7">Xanthine dehydrogenase iron-sulfur subunit</fullName>
    </submittedName>
</protein>
<evidence type="ECO:0000259" key="6">
    <source>
        <dbReference type="PROSITE" id="PS51085"/>
    </source>
</evidence>
<accession>A0A367ZIU8</accession>
<dbReference type="Pfam" id="PF01799">
    <property type="entry name" value="Fer2_2"/>
    <property type="match status" value="1"/>
</dbReference>
<keyword evidence="3" id="KW-0560">Oxidoreductase</keyword>
<dbReference type="SUPFAM" id="SSF54292">
    <property type="entry name" value="2Fe-2S ferredoxin-like"/>
    <property type="match status" value="1"/>
</dbReference>
<dbReference type="PANTHER" id="PTHR44379:SF5">
    <property type="entry name" value="OXIDOREDUCTASE WITH IRON-SULFUR SUBUNIT"/>
    <property type="match status" value="1"/>
</dbReference>
<dbReference type="InterPro" id="IPR002888">
    <property type="entry name" value="2Fe-2S-bd"/>
</dbReference>
<dbReference type="Pfam" id="PF00111">
    <property type="entry name" value="Fer2"/>
    <property type="match status" value="1"/>
</dbReference>
<evidence type="ECO:0000313" key="8">
    <source>
        <dbReference type="Proteomes" id="UP000252355"/>
    </source>
</evidence>
<organism evidence="7 8">
    <name type="scientific">Candidatus Ozemobacter sibiricus</name>
    <dbReference type="NCBI Taxonomy" id="2268124"/>
    <lineage>
        <taxon>Bacteria</taxon>
        <taxon>Candidatus Ozemobacteria</taxon>
        <taxon>Candidatus Ozemobacterales</taxon>
        <taxon>Candidatus Ozemobacteraceae</taxon>
        <taxon>Candidatus Ozemobacter</taxon>
    </lineage>
</organism>
<feature type="domain" description="2Fe-2S ferredoxin-type" evidence="6">
    <location>
        <begin position="1"/>
        <end position="76"/>
    </location>
</feature>
<dbReference type="InterPro" id="IPR036010">
    <property type="entry name" value="2Fe-2S_ferredoxin-like_sf"/>
</dbReference>
<comment type="caution">
    <text evidence="7">The sequence shown here is derived from an EMBL/GenBank/DDBJ whole genome shotgun (WGS) entry which is preliminary data.</text>
</comment>
<dbReference type="InterPro" id="IPR001041">
    <property type="entry name" value="2Fe-2S_ferredoxin-type"/>
</dbReference>
<dbReference type="Gene3D" id="1.10.150.120">
    <property type="entry name" value="[2Fe-2S]-binding domain"/>
    <property type="match status" value="1"/>
</dbReference>
<dbReference type="InterPro" id="IPR012675">
    <property type="entry name" value="Beta-grasp_dom_sf"/>
</dbReference>
<keyword evidence="4" id="KW-0408">Iron</keyword>
<dbReference type="CDD" id="cd00207">
    <property type="entry name" value="fer2"/>
    <property type="match status" value="1"/>
</dbReference>
<evidence type="ECO:0000256" key="4">
    <source>
        <dbReference type="ARBA" id="ARBA00023004"/>
    </source>
</evidence>
<dbReference type="GO" id="GO:0016491">
    <property type="term" value="F:oxidoreductase activity"/>
    <property type="evidence" value="ECO:0007669"/>
    <property type="project" value="UniProtKB-KW"/>
</dbReference>